<gene>
    <name evidence="2" type="ORF">CTRI78_v003884</name>
</gene>
<accession>A0A4R8RIB6</accession>
<organism evidence="2 3">
    <name type="scientific">Colletotrichum trifolii</name>
    <dbReference type="NCBI Taxonomy" id="5466"/>
    <lineage>
        <taxon>Eukaryota</taxon>
        <taxon>Fungi</taxon>
        <taxon>Dikarya</taxon>
        <taxon>Ascomycota</taxon>
        <taxon>Pezizomycotina</taxon>
        <taxon>Sordariomycetes</taxon>
        <taxon>Hypocreomycetidae</taxon>
        <taxon>Glomerellales</taxon>
        <taxon>Glomerellaceae</taxon>
        <taxon>Colletotrichum</taxon>
        <taxon>Colletotrichum orbiculare species complex</taxon>
    </lineage>
</organism>
<sequence length="341" mass="39737">MDSELVPSQELVVARFLPAIVRIQDYCEEGGPAKAWLTRNQTDEKERTPWVLRVFPQYREEINKEFHQSLVIMDRDRDYGCINGIPLIQIRNKVSTVGGEERPTTLYRAIHGLHPHGGIKSRLGHGSDPVWFHHHLRRHLRWQAREPSPFLSATTNYGKARSVARKYLRQGFPDVRIITFKTSGPGWDHERQRLWNPRDLVKALSPSDNRWYLDNEFLIEYSIPELSIVDTESFAAYLSHRVRRPKRLQKIYEEKSGNNEKTVLEPAKKTCALNSTERSVAGAEGKPLSFEEWLKMVFAFDTKPKRKASRKLTLSEKKHRKEVKRYKRFRIGPKMKPNAAS</sequence>
<name>A0A4R8RIB6_COLTR</name>
<dbReference type="Proteomes" id="UP000295703">
    <property type="component" value="Unassembled WGS sequence"/>
</dbReference>
<evidence type="ECO:0000313" key="3">
    <source>
        <dbReference type="Proteomes" id="UP000295703"/>
    </source>
</evidence>
<protein>
    <recommendedName>
        <fullName evidence="1">DUF7587 domain-containing protein</fullName>
    </recommendedName>
</protein>
<evidence type="ECO:0000259" key="1">
    <source>
        <dbReference type="Pfam" id="PF24494"/>
    </source>
</evidence>
<comment type="caution">
    <text evidence="2">The sequence shown here is derived from an EMBL/GenBank/DDBJ whole genome shotgun (WGS) entry which is preliminary data.</text>
</comment>
<dbReference type="InterPro" id="IPR056009">
    <property type="entry name" value="DUF7587"/>
</dbReference>
<keyword evidence="3" id="KW-1185">Reference proteome</keyword>
<dbReference type="AlphaFoldDB" id="A0A4R8RIB6"/>
<proteinExistence type="predicted"/>
<reference evidence="2 3" key="1">
    <citation type="submission" date="2018-12" db="EMBL/GenBank/DDBJ databases">
        <title>Genome sequence and assembly of Colletotrichum trifolii.</title>
        <authorList>
            <person name="Gan P."/>
            <person name="Shirasu K."/>
        </authorList>
    </citation>
    <scope>NUCLEOTIDE SEQUENCE [LARGE SCALE GENOMIC DNA]</scope>
    <source>
        <strain evidence="2 3">543-2</strain>
    </source>
</reference>
<feature type="domain" description="DUF7587" evidence="1">
    <location>
        <begin position="129"/>
        <end position="234"/>
    </location>
</feature>
<dbReference type="EMBL" id="RYZW01000025">
    <property type="protein sequence ID" value="TDZ62005.1"/>
    <property type="molecule type" value="Genomic_DNA"/>
</dbReference>
<evidence type="ECO:0000313" key="2">
    <source>
        <dbReference type="EMBL" id="TDZ62005.1"/>
    </source>
</evidence>
<dbReference type="Pfam" id="PF24494">
    <property type="entry name" value="DUF7587"/>
    <property type="match status" value="1"/>
</dbReference>